<dbReference type="EMBL" id="ML180139">
    <property type="protein sequence ID" value="THU78745.1"/>
    <property type="molecule type" value="Genomic_DNA"/>
</dbReference>
<proteinExistence type="predicted"/>
<organism evidence="1 2">
    <name type="scientific">Dendrothele bispora (strain CBS 962.96)</name>
    <dbReference type="NCBI Taxonomy" id="1314807"/>
    <lineage>
        <taxon>Eukaryota</taxon>
        <taxon>Fungi</taxon>
        <taxon>Dikarya</taxon>
        <taxon>Basidiomycota</taxon>
        <taxon>Agaricomycotina</taxon>
        <taxon>Agaricomycetes</taxon>
        <taxon>Agaricomycetidae</taxon>
        <taxon>Agaricales</taxon>
        <taxon>Agaricales incertae sedis</taxon>
        <taxon>Dendrothele</taxon>
    </lineage>
</organism>
<dbReference type="AlphaFoldDB" id="A0A4V4HBB4"/>
<evidence type="ECO:0000313" key="1">
    <source>
        <dbReference type="EMBL" id="THU78745.1"/>
    </source>
</evidence>
<name>A0A4V4HBB4_DENBC</name>
<evidence type="ECO:0000313" key="2">
    <source>
        <dbReference type="Proteomes" id="UP000297245"/>
    </source>
</evidence>
<gene>
    <name evidence="1" type="ORF">K435DRAFT_811284</name>
</gene>
<feature type="non-terminal residue" evidence="1">
    <location>
        <position position="1"/>
    </location>
</feature>
<reference evidence="1 2" key="1">
    <citation type="journal article" date="2019" name="Nat. Ecol. Evol.">
        <title>Megaphylogeny resolves global patterns of mushroom evolution.</title>
        <authorList>
            <person name="Varga T."/>
            <person name="Krizsan K."/>
            <person name="Foldi C."/>
            <person name="Dima B."/>
            <person name="Sanchez-Garcia M."/>
            <person name="Sanchez-Ramirez S."/>
            <person name="Szollosi G.J."/>
            <person name="Szarkandi J.G."/>
            <person name="Papp V."/>
            <person name="Albert L."/>
            <person name="Andreopoulos W."/>
            <person name="Angelini C."/>
            <person name="Antonin V."/>
            <person name="Barry K.W."/>
            <person name="Bougher N.L."/>
            <person name="Buchanan P."/>
            <person name="Buyck B."/>
            <person name="Bense V."/>
            <person name="Catcheside P."/>
            <person name="Chovatia M."/>
            <person name="Cooper J."/>
            <person name="Damon W."/>
            <person name="Desjardin D."/>
            <person name="Finy P."/>
            <person name="Geml J."/>
            <person name="Haridas S."/>
            <person name="Hughes K."/>
            <person name="Justo A."/>
            <person name="Karasinski D."/>
            <person name="Kautmanova I."/>
            <person name="Kiss B."/>
            <person name="Kocsube S."/>
            <person name="Kotiranta H."/>
            <person name="LaButti K.M."/>
            <person name="Lechner B.E."/>
            <person name="Liimatainen K."/>
            <person name="Lipzen A."/>
            <person name="Lukacs Z."/>
            <person name="Mihaltcheva S."/>
            <person name="Morgado L.N."/>
            <person name="Niskanen T."/>
            <person name="Noordeloos M.E."/>
            <person name="Ohm R.A."/>
            <person name="Ortiz-Santana B."/>
            <person name="Ovrebo C."/>
            <person name="Racz N."/>
            <person name="Riley R."/>
            <person name="Savchenko A."/>
            <person name="Shiryaev A."/>
            <person name="Soop K."/>
            <person name="Spirin V."/>
            <person name="Szebenyi C."/>
            <person name="Tomsovsky M."/>
            <person name="Tulloss R.E."/>
            <person name="Uehling J."/>
            <person name="Grigoriev I.V."/>
            <person name="Vagvolgyi C."/>
            <person name="Papp T."/>
            <person name="Martin F.M."/>
            <person name="Miettinen O."/>
            <person name="Hibbett D.S."/>
            <person name="Nagy L.G."/>
        </authorList>
    </citation>
    <scope>NUCLEOTIDE SEQUENCE [LARGE SCALE GENOMIC DNA]</scope>
    <source>
        <strain evidence="1 2">CBS 962.96</strain>
    </source>
</reference>
<dbReference type="Proteomes" id="UP000297245">
    <property type="component" value="Unassembled WGS sequence"/>
</dbReference>
<accession>A0A4V4HBB4</accession>
<sequence length="172" mass="19471">QYKKKHLGNHHPSFSMFGFCFELSSGGQVLTTLLFYGSFSTEEKNEVQKFQVLIVIRVSGLRGKSAKNSIDLNTRKQRILVGFALSTWTPHFLSMYLLFRVPNPSEQQDTGTNDEFRAQTAVLRGSLPVHRNDAGVWGIGTLQVDTRAWVVSETYEADLKQELTLPSWVMSE</sequence>
<keyword evidence="2" id="KW-1185">Reference proteome</keyword>
<protein>
    <submittedName>
        <fullName evidence="1">Uncharacterized protein</fullName>
    </submittedName>
</protein>